<evidence type="ECO:0000313" key="2">
    <source>
        <dbReference type="Proteomes" id="UP000652219"/>
    </source>
</evidence>
<proteinExistence type="predicted"/>
<dbReference type="AlphaFoldDB" id="A0A8H6JB60"/>
<evidence type="ECO:0000313" key="1">
    <source>
        <dbReference type="EMBL" id="KAF6809456.1"/>
    </source>
</evidence>
<accession>A0A8H6JB60</accession>
<sequence length="166" mass="17973">MVLPSTVTKSATHLLSARILIRPNIDSTKTCHSADYFPNPPPTDVADLLEDARLFCARAGEVKPRMEPGAVLMANGRGASTKQHFRITWIEGCKAEEGEPLPSTVDPLGNGGAIIGKQKVDRCTWIMYQNWELCEKEAGVGGHTNVGCVDYWTGVGHVVSPLNMAL</sequence>
<dbReference type="EMBL" id="WIGN01000101">
    <property type="protein sequence ID" value="KAF6809456.1"/>
    <property type="molecule type" value="Genomic_DNA"/>
</dbReference>
<reference evidence="1 2" key="1">
    <citation type="journal article" date="2020" name="Phytopathology">
        <title>Genome Sequence Resources of Colletotrichum truncatum, C. plurivorum, C. musicola, and C. sojae: Four Species Pathogenic to Soybean (Glycine max).</title>
        <authorList>
            <person name="Rogerio F."/>
            <person name="Boufleur T.R."/>
            <person name="Ciampi-Guillardi M."/>
            <person name="Sukno S.A."/>
            <person name="Thon M.R."/>
            <person name="Massola Junior N.S."/>
            <person name="Baroncelli R."/>
        </authorList>
    </citation>
    <scope>NUCLEOTIDE SEQUENCE [LARGE SCALE GENOMIC DNA]</scope>
    <source>
        <strain evidence="1 2">LFN0009</strain>
    </source>
</reference>
<name>A0A8H6JB60_9PEZI</name>
<gene>
    <name evidence="1" type="ORF">CSOJ01_06934</name>
</gene>
<organism evidence="1 2">
    <name type="scientific">Colletotrichum sojae</name>
    <dbReference type="NCBI Taxonomy" id="2175907"/>
    <lineage>
        <taxon>Eukaryota</taxon>
        <taxon>Fungi</taxon>
        <taxon>Dikarya</taxon>
        <taxon>Ascomycota</taxon>
        <taxon>Pezizomycotina</taxon>
        <taxon>Sordariomycetes</taxon>
        <taxon>Hypocreomycetidae</taxon>
        <taxon>Glomerellales</taxon>
        <taxon>Glomerellaceae</taxon>
        <taxon>Colletotrichum</taxon>
        <taxon>Colletotrichum orchidearum species complex</taxon>
    </lineage>
</organism>
<protein>
    <submittedName>
        <fullName evidence="1">Uncharacterized protein</fullName>
    </submittedName>
</protein>
<keyword evidence="2" id="KW-1185">Reference proteome</keyword>
<comment type="caution">
    <text evidence="1">The sequence shown here is derived from an EMBL/GenBank/DDBJ whole genome shotgun (WGS) entry which is preliminary data.</text>
</comment>
<dbReference type="Proteomes" id="UP000652219">
    <property type="component" value="Unassembled WGS sequence"/>
</dbReference>